<keyword evidence="14" id="KW-1185">Reference proteome</keyword>
<evidence type="ECO:0000256" key="1">
    <source>
        <dbReference type="ARBA" id="ARBA00004477"/>
    </source>
</evidence>
<evidence type="ECO:0000256" key="8">
    <source>
        <dbReference type="ARBA" id="ARBA00022692"/>
    </source>
</evidence>
<comment type="function">
    <text evidence="12">Mannosyltransferase involved in glycosylphosphatidylinositol-anchor biosynthesis.</text>
</comment>
<evidence type="ECO:0000256" key="12">
    <source>
        <dbReference type="RuleBase" id="RU363112"/>
    </source>
</evidence>
<comment type="pathway">
    <text evidence="2 12">Glycolipid biosynthesis; glycosylphosphatidylinositol-anchor biosynthesis.</text>
</comment>
<comment type="caution">
    <text evidence="12">Lacks conserved residue(s) required for the propagation of feature annotation.</text>
</comment>
<comment type="similarity">
    <text evidence="3 12">Belongs to the PIGV family.</text>
</comment>
<proteinExistence type="inferred from homology"/>
<dbReference type="GO" id="GO:0016757">
    <property type="term" value="F:glycosyltransferase activity"/>
    <property type="evidence" value="ECO:0007669"/>
    <property type="project" value="UniProtKB-KW"/>
</dbReference>
<evidence type="ECO:0000256" key="3">
    <source>
        <dbReference type="ARBA" id="ARBA00008698"/>
    </source>
</evidence>
<keyword evidence="11 12" id="KW-0472">Membrane</keyword>
<dbReference type="PANTHER" id="PTHR12468">
    <property type="entry name" value="GPI MANNOSYLTRANSFERASE 2"/>
    <property type="match status" value="1"/>
</dbReference>
<dbReference type="EMBL" id="JBFXLT010000010">
    <property type="protein sequence ID" value="KAL2819463.1"/>
    <property type="molecule type" value="Genomic_DNA"/>
</dbReference>
<accession>A0ABR4HXT0</accession>
<keyword evidence="5 12" id="KW-0337">GPI-anchor biosynthesis</keyword>
<name>A0ABR4HXT0_9EURO</name>
<dbReference type="EC" id="2.4.1.-" evidence="12"/>
<comment type="caution">
    <text evidence="13">The sequence shown here is derived from an EMBL/GenBank/DDBJ whole genome shotgun (WGS) entry which is preliminary data.</text>
</comment>
<feature type="transmembrane region" description="Helical" evidence="12">
    <location>
        <begin position="130"/>
        <end position="154"/>
    </location>
</feature>
<dbReference type="InterPro" id="IPR007315">
    <property type="entry name" value="PIG-V/Gpi18"/>
</dbReference>
<protein>
    <recommendedName>
        <fullName evidence="4 12">GPI mannosyltransferase 2</fullName>
        <ecNumber evidence="12">2.4.1.-</ecNumber>
    </recommendedName>
</protein>
<evidence type="ECO:0000256" key="2">
    <source>
        <dbReference type="ARBA" id="ARBA00004687"/>
    </source>
</evidence>
<evidence type="ECO:0000256" key="6">
    <source>
        <dbReference type="ARBA" id="ARBA00022676"/>
    </source>
</evidence>
<keyword evidence="9 12" id="KW-0256">Endoplasmic reticulum</keyword>
<keyword evidence="10 12" id="KW-1133">Transmembrane helix</keyword>
<keyword evidence="6 12" id="KW-0328">Glycosyltransferase</keyword>
<feature type="transmembrane region" description="Helical" evidence="12">
    <location>
        <begin position="338"/>
        <end position="363"/>
    </location>
</feature>
<comment type="subcellular location">
    <subcellularLocation>
        <location evidence="1 12">Endoplasmic reticulum membrane</location>
        <topology evidence="1 12">Multi-pass membrane protein</topology>
    </subcellularLocation>
</comment>
<keyword evidence="7 12" id="KW-0808">Transferase</keyword>
<feature type="transmembrane region" description="Helical" evidence="12">
    <location>
        <begin position="223"/>
        <end position="249"/>
    </location>
</feature>
<feature type="transmembrane region" description="Helical" evidence="12">
    <location>
        <begin position="440"/>
        <end position="463"/>
    </location>
</feature>
<dbReference type="Proteomes" id="UP001610334">
    <property type="component" value="Unassembled WGS sequence"/>
</dbReference>
<evidence type="ECO:0000256" key="4">
    <source>
        <dbReference type="ARBA" id="ARBA00013795"/>
    </source>
</evidence>
<evidence type="ECO:0000313" key="13">
    <source>
        <dbReference type="EMBL" id="KAL2819463.1"/>
    </source>
</evidence>
<organism evidence="13 14">
    <name type="scientific">Aspergillus granulosus</name>
    <dbReference type="NCBI Taxonomy" id="176169"/>
    <lineage>
        <taxon>Eukaryota</taxon>
        <taxon>Fungi</taxon>
        <taxon>Dikarya</taxon>
        <taxon>Ascomycota</taxon>
        <taxon>Pezizomycotina</taxon>
        <taxon>Eurotiomycetes</taxon>
        <taxon>Eurotiomycetidae</taxon>
        <taxon>Eurotiales</taxon>
        <taxon>Aspergillaceae</taxon>
        <taxon>Aspergillus</taxon>
        <taxon>Aspergillus subgen. Nidulantes</taxon>
    </lineage>
</organism>
<gene>
    <name evidence="13" type="ORF">BJX63DRAFT_11117</name>
</gene>
<evidence type="ECO:0000256" key="10">
    <source>
        <dbReference type="ARBA" id="ARBA00022989"/>
    </source>
</evidence>
<keyword evidence="8 12" id="KW-0812">Transmembrane</keyword>
<evidence type="ECO:0000256" key="9">
    <source>
        <dbReference type="ARBA" id="ARBA00022824"/>
    </source>
</evidence>
<feature type="transmembrane region" description="Helical" evidence="12">
    <location>
        <begin position="29"/>
        <end position="48"/>
    </location>
</feature>
<feature type="transmembrane region" description="Helical" evidence="12">
    <location>
        <begin position="269"/>
        <end position="288"/>
    </location>
</feature>
<evidence type="ECO:0000256" key="7">
    <source>
        <dbReference type="ARBA" id="ARBA00022679"/>
    </source>
</evidence>
<sequence length="466" mass="51133">MSPTSKPIASGLPGFLDPSRPVSSLSIGFWVWKAILCVVVISCPGLGYDTSASLLPFQHNEVISYPDTKHLSLPIPLKFVRWDSIYFVHIAQYGYLFEQEWAFSFVYGRLAQGLASLFSHADDSSGVTQVAAAAVLLSHVSHYLAVLALYRLSVNVFGDDTRRRRLICFLSAALHIVCPGGAFLSAPYGESLFSFLNITGYYIYSSSCIDLSSNKHVLSHAKLLLAGCLFAVATSIRSNGILSGVLLAYDAMWQSYNVLSRRSSCTTMVRLGFTVISGCIVALGLLIPQYLAYTSYCMDADNLRPWCESLLPSIYGWVQSHYWGVGFLRYWKVPNIPLFLLATPMLLVLFLSSCWVFGASAPISSGTVSKTTPVLSSSPASSLLTQLAISQFILTVMAVTSYHVQIVNRISSGYPLWYWYLVWHALGASDTTQSAKSRTLVLFVVQIMVAYALIQAVLFGSFLPPA</sequence>
<evidence type="ECO:0000256" key="11">
    <source>
        <dbReference type="ARBA" id="ARBA00023136"/>
    </source>
</evidence>
<evidence type="ECO:0000313" key="14">
    <source>
        <dbReference type="Proteomes" id="UP001610334"/>
    </source>
</evidence>
<feature type="transmembrane region" description="Helical" evidence="12">
    <location>
        <begin position="166"/>
        <end position="186"/>
    </location>
</feature>
<dbReference type="PANTHER" id="PTHR12468:SF2">
    <property type="entry name" value="GPI MANNOSYLTRANSFERASE 2"/>
    <property type="match status" value="1"/>
</dbReference>
<dbReference type="Pfam" id="PF04188">
    <property type="entry name" value="Mannosyl_trans2"/>
    <property type="match status" value="1"/>
</dbReference>
<evidence type="ECO:0000256" key="5">
    <source>
        <dbReference type="ARBA" id="ARBA00022502"/>
    </source>
</evidence>
<reference evidence="13 14" key="1">
    <citation type="submission" date="2024-07" db="EMBL/GenBank/DDBJ databases">
        <title>Section-level genome sequencing and comparative genomics of Aspergillus sections Usti and Cavernicolus.</title>
        <authorList>
            <consortium name="Lawrence Berkeley National Laboratory"/>
            <person name="Nybo J.L."/>
            <person name="Vesth T.C."/>
            <person name="Theobald S."/>
            <person name="Frisvad J.C."/>
            <person name="Larsen T.O."/>
            <person name="Kjaerboelling I."/>
            <person name="Rothschild-Mancinelli K."/>
            <person name="Lyhne E.K."/>
            <person name="Kogle M.E."/>
            <person name="Barry K."/>
            <person name="Clum A."/>
            <person name="Na H."/>
            <person name="Ledsgaard L."/>
            <person name="Lin J."/>
            <person name="Lipzen A."/>
            <person name="Kuo A."/>
            <person name="Riley R."/>
            <person name="Mondo S."/>
            <person name="Labutti K."/>
            <person name="Haridas S."/>
            <person name="Pangalinan J."/>
            <person name="Salamov A.A."/>
            <person name="Simmons B.A."/>
            <person name="Magnuson J.K."/>
            <person name="Chen J."/>
            <person name="Drula E."/>
            <person name="Henrissat B."/>
            <person name="Wiebenga A."/>
            <person name="Lubbers R.J."/>
            <person name="Gomes A.C."/>
            <person name="Makela M.R."/>
            <person name="Stajich J."/>
            <person name="Grigoriev I.V."/>
            <person name="Mortensen U.H."/>
            <person name="De Vries R.P."/>
            <person name="Baker S.E."/>
            <person name="Andersen M.R."/>
        </authorList>
    </citation>
    <scope>NUCLEOTIDE SEQUENCE [LARGE SCALE GENOMIC DNA]</scope>
    <source>
        <strain evidence="13 14">CBS 588.65</strain>
    </source>
</reference>